<sequence length="120" mass="13736">MSTDQSGIHFQYTSRRIDKLDQPAQFHAQFDVKPSLITAQPGTLLQWLTERYALFTTKGRAIVKGSVFHKPWTLQNADADVITNTVADSFSWRLSDHVPFTHYSKSQDAYFLPFQKEGTL</sequence>
<name>A0ABY4ESS1_9BACI</name>
<keyword evidence="2" id="KW-1185">Reference proteome</keyword>
<dbReference type="PANTHER" id="PTHR39186">
    <property type="entry name" value="DUF2071 FAMILY PROTEIN"/>
    <property type="match status" value="1"/>
</dbReference>
<protein>
    <submittedName>
        <fullName evidence="1">DUF2071 domain-containing protein</fullName>
    </submittedName>
</protein>
<dbReference type="InterPro" id="IPR018644">
    <property type="entry name" value="DUF2071"/>
</dbReference>
<dbReference type="Pfam" id="PF09844">
    <property type="entry name" value="DUF2071"/>
    <property type="match status" value="1"/>
</dbReference>
<dbReference type="Proteomes" id="UP000831787">
    <property type="component" value="Chromosome"/>
</dbReference>
<dbReference type="PANTHER" id="PTHR39186:SF1">
    <property type="entry name" value="DUF2071 DOMAIN-CONTAINING PROTEIN"/>
    <property type="match status" value="1"/>
</dbReference>
<dbReference type="EMBL" id="CP095073">
    <property type="protein sequence ID" value="UOQ45191.1"/>
    <property type="molecule type" value="Genomic_DNA"/>
</dbReference>
<proteinExistence type="predicted"/>
<evidence type="ECO:0000313" key="2">
    <source>
        <dbReference type="Proteomes" id="UP000831787"/>
    </source>
</evidence>
<organism evidence="1 2">
    <name type="scientific">Halobacillus salinarum</name>
    <dbReference type="NCBI Taxonomy" id="2932257"/>
    <lineage>
        <taxon>Bacteria</taxon>
        <taxon>Bacillati</taxon>
        <taxon>Bacillota</taxon>
        <taxon>Bacilli</taxon>
        <taxon>Bacillales</taxon>
        <taxon>Bacillaceae</taxon>
        <taxon>Halobacillus</taxon>
    </lineage>
</organism>
<accession>A0ABY4ESS1</accession>
<reference evidence="1 2" key="1">
    <citation type="submission" date="2022-04" db="EMBL/GenBank/DDBJ databases">
        <title>Halobacillus sp. isolated from saltern.</title>
        <authorList>
            <person name="Won M."/>
            <person name="Lee C.-M."/>
            <person name="Woen H.-Y."/>
            <person name="Kwon S.-W."/>
        </authorList>
    </citation>
    <scope>NUCLEOTIDE SEQUENCE [LARGE SCALE GENOMIC DNA]</scope>
    <source>
        <strain evidence="1 2">SSBR10-3</strain>
    </source>
</reference>
<evidence type="ECO:0000313" key="1">
    <source>
        <dbReference type="EMBL" id="UOQ45191.1"/>
    </source>
</evidence>
<gene>
    <name evidence="1" type="ORF">MUN89_04370</name>
</gene>